<gene>
    <name evidence="1" type="ORF">SNAT2548_LOCUS5443</name>
</gene>
<evidence type="ECO:0000313" key="1">
    <source>
        <dbReference type="EMBL" id="CAE7195754.1"/>
    </source>
</evidence>
<organism evidence="1 2">
    <name type="scientific">Symbiodinium natans</name>
    <dbReference type="NCBI Taxonomy" id="878477"/>
    <lineage>
        <taxon>Eukaryota</taxon>
        <taxon>Sar</taxon>
        <taxon>Alveolata</taxon>
        <taxon>Dinophyceae</taxon>
        <taxon>Suessiales</taxon>
        <taxon>Symbiodiniaceae</taxon>
        <taxon>Symbiodinium</taxon>
    </lineage>
</organism>
<proteinExistence type="predicted"/>
<dbReference type="Proteomes" id="UP000604046">
    <property type="component" value="Unassembled WGS sequence"/>
</dbReference>
<dbReference type="EMBL" id="CAJNDS010000347">
    <property type="protein sequence ID" value="CAE7195754.1"/>
    <property type="molecule type" value="Genomic_DNA"/>
</dbReference>
<keyword evidence="2" id="KW-1185">Reference proteome</keyword>
<protein>
    <submittedName>
        <fullName evidence="1">Uncharacterized protein</fullName>
    </submittedName>
</protein>
<reference evidence="1" key="1">
    <citation type="submission" date="2021-02" db="EMBL/GenBank/DDBJ databases">
        <authorList>
            <person name="Dougan E. K."/>
            <person name="Rhodes N."/>
            <person name="Thang M."/>
            <person name="Chan C."/>
        </authorList>
    </citation>
    <scope>NUCLEOTIDE SEQUENCE</scope>
</reference>
<evidence type="ECO:0000313" key="2">
    <source>
        <dbReference type="Proteomes" id="UP000604046"/>
    </source>
</evidence>
<name>A0A812J0S8_9DINO</name>
<dbReference type="OrthoDB" id="10291530at2759"/>
<accession>A0A812J0S8</accession>
<comment type="caution">
    <text evidence="1">The sequence shown here is derived from an EMBL/GenBank/DDBJ whole genome shotgun (WGS) entry which is preliminary data.</text>
</comment>
<dbReference type="AlphaFoldDB" id="A0A812J0S8"/>
<sequence>MLGLFWLRRHRRQHVLWRLSAVPWAEEQAQRPLDWLPSPCPECRRWGEKWQRLHAALRHIAKPVGGPPEADRCCSASGRASTAVRRAGPEDACQYWLHCIVAPRAAIAWDCRNLAAEATLNGFALGDFAASCLKRRDAGHYAHAWGVKLQEVLLDRMQLGTCTVMSMKLNESRRAGASVRGDFGTSQKTP</sequence>